<dbReference type="InterPro" id="IPR013727">
    <property type="entry name" value="2CSK_N"/>
</dbReference>
<evidence type="ECO:0000256" key="8">
    <source>
        <dbReference type="ARBA" id="ARBA00022989"/>
    </source>
</evidence>
<keyword evidence="9" id="KW-0902">Two-component regulatory system</keyword>
<dbReference type="InterPro" id="IPR050428">
    <property type="entry name" value="TCS_sensor_his_kinase"/>
</dbReference>
<dbReference type="AlphaFoldDB" id="A0A4R6MBG2"/>
<comment type="caution">
    <text evidence="14">The sequence shown here is derived from an EMBL/GenBank/DDBJ whole genome shotgun (WGS) entry which is preliminary data.</text>
</comment>
<evidence type="ECO:0000256" key="11">
    <source>
        <dbReference type="SAM" id="Phobius"/>
    </source>
</evidence>
<name>A0A4R6MBG2_9GAMM</name>
<keyword evidence="4" id="KW-0597">Phosphoprotein</keyword>
<dbReference type="PROSITE" id="PS50109">
    <property type="entry name" value="HIS_KIN"/>
    <property type="match status" value="1"/>
</dbReference>
<dbReference type="SMART" id="SM00388">
    <property type="entry name" value="HisKA"/>
    <property type="match status" value="1"/>
</dbReference>
<dbReference type="InterPro" id="IPR036890">
    <property type="entry name" value="HATPase_C_sf"/>
</dbReference>
<evidence type="ECO:0000313" key="15">
    <source>
        <dbReference type="Proteomes" id="UP000294656"/>
    </source>
</evidence>
<dbReference type="SUPFAM" id="SSF47384">
    <property type="entry name" value="Homodimeric domain of signal transducing histidine kinase"/>
    <property type="match status" value="1"/>
</dbReference>
<keyword evidence="5" id="KW-0808">Transferase</keyword>
<keyword evidence="6 11" id="KW-0812">Transmembrane</keyword>
<dbReference type="SUPFAM" id="SSF55874">
    <property type="entry name" value="ATPase domain of HSP90 chaperone/DNA topoisomerase II/histidine kinase"/>
    <property type="match status" value="1"/>
</dbReference>
<evidence type="ECO:0000256" key="2">
    <source>
        <dbReference type="ARBA" id="ARBA00004370"/>
    </source>
</evidence>
<dbReference type="InterPro" id="IPR004358">
    <property type="entry name" value="Sig_transdc_His_kin-like_C"/>
</dbReference>
<feature type="domain" description="Histidine kinase" evidence="12">
    <location>
        <begin position="263"/>
        <end position="485"/>
    </location>
</feature>
<dbReference type="PANTHER" id="PTHR45436">
    <property type="entry name" value="SENSOR HISTIDINE KINASE YKOH"/>
    <property type="match status" value="1"/>
</dbReference>
<feature type="transmembrane region" description="Helical" evidence="11">
    <location>
        <begin position="28"/>
        <end position="48"/>
    </location>
</feature>
<dbReference type="GO" id="GO:0005886">
    <property type="term" value="C:plasma membrane"/>
    <property type="evidence" value="ECO:0007669"/>
    <property type="project" value="TreeGrafter"/>
</dbReference>
<dbReference type="EC" id="2.7.13.3" evidence="3"/>
<dbReference type="InterPro" id="IPR005467">
    <property type="entry name" value="His_kinase_dom"/>
</dbReference>
<dbReference type="RefSeq" id="WP_133503055.1">
    <property type="nucleotide sequence ID" value="NZ_SNXC01000010.1"/>
</dbReference>
<evidence type="ECO:0000259" key="12">
    <source>
        <dbReference type="PROSITE" id="PS50109"/>
    </source>
</evidence>
<dbReference type="InterPro" id="IPR003594">
    <property type="entry name" value="HATPase_dom"/>
</dbReference>
<dbReference type="Pfam" id="PF08521">
    <property type="entry name" value="2CSK_N"/>
    <property type="match status" value="1"/>
</dbReference>
<evidence type="ECO:0000256" key="1">
    <source>
        <dbReference type="ARBA" id="ARBA00000085"/>
    </source>
</evidence>
<evidence type="ECO:0000256" key="3">
    <source>
        <dbReference type="ARBA" id="ARBA00012438"/>
    </source>
</evidence>
<evidence type="ECO:0000256" key="4">
    <source>
        <dbReference type="ARBA" id="ARBA00022553"/>
    </source>
</evidence>
<dbReference type="Gene3D" id="3.30.565.10">
    <property type="entry name" value="Histidine kinase-like ATPase, C-terminal domain"/>
    <property type="match status" value="1"/>
</dbReference>
<evidence type="ECO:0000256" key="5">
    <source>
        <dbReference type="ARBA" id="ARBA00022679"/>
    </source>
</evidence>
<dbReference type="EMBL" id="SNXC01000010">
    <property type="protein sequence ID" value="TDO98833.1"/>
    <property type="molecule type" value="Genomic_DNA"/>
</dbReference>
<keyword evidence="10 11" id="KW-0472">Membrane</keyword>
<protein>
    <recommendedName>
        <fullName evidence="3">histidine kinase</fullName>
        <ecNumber evidence="3">2.7.13.3</ecNumber>
    </recommendedName>
</protein>
<evidence type="ECO:0000256" key="6">
    <source>
        <dbReference type="ARBA" id="ARBA00022692"/>
    </source>
</evidence>
<evidence type="ECO:0000313" key="14">
    <source>
        <dbReference type="EMBL" id="TDO98833.1"/>
    </source>
</evidence>
<proteinExistence type="predicted"/>
<evidence type="ECO:0000256" key="9">
    <source>
        <dbReference type="ARBA" id="ARBA00023012"/>
    </source>
</evidence>
<dbReference type="InterPro" id="IPR003660">
    <property type="entry name" value="HAMP_dom"/>
</dbReference>
<dbReference type="InterPro" id="IPR003661">
    <property type="entry name" value="HisK_dim/P_dom"/>
</dbReference>
<organism evidence="14 15">
    <name type="scientific">Marinomonas balearica</name>
    <dbReference type="NCBI Taxonomy" id="491947"/>
    <lineage>
        <taxon>Bacteria</taxon>
        <taxon>Pseudomonadati</taxon>
        <taxon>Pseudomonadota</taxon>
        <taxon>Gammaproteobacteria</taxon>
        <taxon>Oceanospirillales</taxon>
        <taxon>Oceanospirillaceae</taxon>
        <taxon>Marinomonas</taxon>
    </lineage>
</organism>
<comment type="catalytic activity">
    <reaction evidence="1">
        <text>ATP + protein L-histidine = ADP + protein N-phospho-L-histidine.</text>
        <dbReference type="EC" id="2.7.13.3"/>
    </reaction>
</comment>
<keyword evidence="8 11" id="KW-1133">Transmembrane helix</keyword>
<dbReference type="CDD" id="cd00075">
    <property type="entry name" value="HATPase"/>
    <property type="match status" value="1"/>
</dbReference>
<keyword evidence="15" id="KW-1185">Reference proteome</keyword>
<dbReference type="Gene3D" id="1.10.287.130">
    <property type="match status" value="1"/>
</dbReference>
<sequence>MWRKLLQPQRPLDDNLELQRAPSLRVRFILTGMLVIGVITGIAVKLVFDYSQKLADLSYDRLLKSAILQMDENVGMLRGDVTIEIPWSAFSTLAQANEDRIFYKVESSSKGFMTGYPDLNSAPEFPIELGQVQFFNREYAGEMTRFAWMKRYLTEPDASGTVTIALAQTRISREEMSAAITQRAVQVVLVIALVAIALIVFGSQLVLRPLHRIERNLEERLAGDLTPISMRTPKETHHLKVAINHFMERLKTNLEQLENYTADAAHQLRTPIASLKALAENARDIRSPSEQHDALNNIIHQCESLSETVNLLLNQAVVSHRLQTHQMGIVNLLEPISQSCRAQAVSALRKGVHLSFENELESALIIGDEFTLHQLMQNLIENAVRYSTLVQPDERLEVIIRVESLLGTYRVSVIDHGVGIADEDKEKVFERFYRGNTKNQSYQITGTGVGLAMVKDIADHHHANITVNDTVPNGTTVCIEFPAYLGNYEVG</sequence>
<dbReference type="SMART" id="SM00387">
    <property type="entry name" value="HATPase_c"/>
    <property type="match status" value="1"/>
</dbReference>
<evidence type="ECO:0000259" key="13">
    <source>
        <dbReference type="PROSITE" id="PS50885"/>
    </source>
</evidence>
<keyword evidence="7 14" id="KW-0418">Kinase</keyword>
<dbReference type="PROSITE" id="PS50885">
    <property type="entry name" value="HAMP"/>
    <property type="match status" value="1"/>
</dbReference>
<dbReference type="PRINTS" id="PR00344">
    <property type="entry name" value="BCTRLSENSOR"/>
</dbReference>
<feature type="domain" description="HAMP" evidence="13">
    <location>
        <begin position="204"/>
        <end position="255"/>
    </location>
</feature>
<dbReference type="InterPro" id="IPR036097">
    <property type="entry name" value="HisK_dim/P_sf"/>
</dbReference>
<dbReference type="Proteomes" id="UP000294656">
    <property type="component" value="Unassembled WGS sequence"/>
</dbReference>
<comment type="subcellular location">
    <subcellularLocation>
        <location evidence="2">Membrane</location>
    </subcellularLocation>
</comment>
<dbReference type="CDD" id="cd00082">
    <property type="entry name" value="HisKA"/>
    <property type="match status" value="1"/>
</dbReference>
<reference evidence="14 15" key="1">
    <citation type="submission" date="2019-03" db="EMBL/GenBank/DDBJ databases">
        <title>Genomic Encyclopedia of Type Strains, Phase III (KMG-III): the genomes of soil and plant-associated and newly described type strains.</title>
        <authorList>
            <person name="Whitman W."/>
        </authorList>
    </citation>
    <scope>NUCLEOTIDE SEQUENCE [LARGE SCALE GENOMIC DNA]</scope>
    <source>
        <strain evidence="14 15">CECT 7378</strain>
    </source>
</reference>
<dbReference type="OrthoDB" id="9809766at2"/>
<dbReference type="Pfam" id="PF02518">
    <property type="entry name" value="HATPase_c"/>
    <property type="match status" value="1"/>
</dbReference>
<dbReference type="GO" id="GO:0000155">
    <property type="term" value="F:phosphorelay sensor kinase activity"/>
    <property type="evidence" value="ECO:0007669"/>
    <property type="project" value="InterPro"/>
</dbReference>
<feature type="transmembrane region" description="Helical" evidence="11">
    <location>
        <begin position="184"/>
        <end position="207"/>
    </location>
</feature>
<accession>A0A4R6MBG2</accession>
<evidence type="ECO:0000256" key="7">
    <source>
        <dbReference type="ARBA" id="ARBA00022777"/>
    </source>
</evidence>
<dbReference type="PANTHER" id="PTHR45436:SF1">
    <property type="entry name" value="SENSOR PROTEIN QSEC"/>
    <property type="match status" value="1"/>
</dbReference>
<dbReference type="Pfam" id="PF00512">
    <property type="entry name" value="HisKA"/>
    <property type="match status" value="1"/>
</dbReference>
<evidence type="ECO:0000256" key="10">
    <source>
        <dbReference type="ARBA" id="ARBA00023136"/>
    </source>
</evidence>
<dbReference type="Gene3D" id="6.10.340.10">
    <property type="match status" value="1"/>
</dbReference>
<gene>
    <name evidence="14" type="ORF">DFP79_1246</name>
</gene>